<keyword evidence="1" id="KW-0472">Membrane</keyword>
<comment type="caution">
    <text evidence="2">The sequence shown here is derived from an EMBL/GenBank/DDBJ whole genome shotgun (WGS) entry which is preliminary data.</text>
</comment>
<gene>
    <name evidence="2" type="ORF">ACFPOG_31545</name>
</gene>
<evidence type="ECO:0000313" key="2">
    <source>
        <dbReference type="EMBL" id="MFC5452744.1"/>
    </source>
</evidence>
<name>A0ABW0KHL3_9BACL</name>
<keyword evidence="1" id="KW-1133">Transmembrane helix</keyword>
<dbReference type="Proteomes" id="UP001596044">
    <property type="component" value="Unassembled WGS sequence"/>
</dbReference>
<sequence length="75" mass="8396">MLHLIIGILAALLIWKILKVTFKMLIWLVPIGLICFFLFPHLFWFVGGFGFLTLGLMGTLLVIGIVGLFFSLDGD</sequence>
<evidence type="ECO:0000313" key="3">
    <source>
        <dbReference type="Proteomes" id="UP001596044"/>
    </source>
</evidence>
<evidence type="ECO:0000256" key="1">
    <source>
        <dbReference type="SAM" id="Phobius"/>
    </source>
</evidence>
<proteinExistence type="predicted"/>
<keyword evidence="1" id="KW-0812">Transmembrane</keyword>
<feature type="transmembrane region" description="Helical" evidence="1">
    <location>
        <begin position="24"/>
        <end position="43"/>
    </location>
</feature>
<protein>
    <recommendedName>
        <fullName evidence="4">DUF2651 domain-containing protein</fullName>
    </recommendedName>
</protein>
<accession>A0ABW0KHL3</accession>
<reference evidence="3" key="1">
    <citation type="journal article" date="2019" name="Int. J. Syst. Evol. Microbiol.">
        <title>The Global Catalogue of Microorganisms (GCM) 10K type strain sequencing project: providing services to taxonomists for standard genome sequencing and annotation.</title>
        <authorList>
            <consortium name="The Broad Institute Genomics Platform"/>
            <consortium name="The Broad Institute Genome Sequencing Center for Infectious Disease"/>
            <person name="Wu L."/>
            <person name="Ma J."/>
        </authorList>
    </citation>
    <scope>NUCLEOTIDE SEQUENCE [LARGE SCALE GENOMIC DNA]</scope>
    <source>
        <strain evidence="3">KACC 11904</strain>
    </source>
</reference>
<keyword evidence="3" id="KW-1185">Reference proteome</keyword>
<feature type="transmembrane region" description="Helical" evidence="1">
    <location>
        <begin position="49"/>
        <end position="72"/>
    </location>
</feature>
<evidence type="ECO:0008006" key="4">
    <source>
        <dbReference type="Google" id="ProtNLM"/>
    </source>
</evidence>
<organism evidence="2 3">
    <name type="scientific">Paenibacillus aestuarii</name>
    <dbReference type="NCBI Taxonomy" id="516965"/>
    <lineage>
        <taxon>Bacteria</taxon>
        <taxon>Bacillati</taxon>
        <taxon>Bacillota</taxon>
        <taxon>Bacilli</taxon>
        <taxon>Bacillales</taxon>
        <taxon>Paenibacillaceae</taxon>
        <taxon>Paenibacillus</taxon>
    </lineage>
</organism>
<dbReference type="EMBL" id="JBHSMJ010000063">
    <property type="protein sequence ID" value="MFC5452744.1"/>
    <property type="molecule type" value="Genomic_DNA"/>
</dbReference>
<dbReference type="RefSeq" id="WP_270877803.1">
    <property type="nucleotide sequence ID" value="NZ_JAQFVF010000009.1"/>
</dbReference>